<evidence type="ECO:0000256" key="1">
    <source>
        <dbReference type="SAM" id="MobiDB-lite"/>
    </source>
</evidence>
<gene>
    <name evidence="2" type="ORF">CPB83DRAFT_776972</name>
</gene>
<keyword evidence="3" id="KW-1185">Reference proteome</keyword>
<protein>
    <submittedName>
        <fullName evidence="2">Uncharacterized protein</fullName>
    </submittedName>
</protein>
<name>A0A9P6E4R5_9AGAR</name>
<feature type="region of interest" description="Disordered" evidence="1">
    <location>
        <begin position="1"/>
        <end position="45"/>
    </location>
</feature>
<reference evidence="2" key="1">
    <citation type="submission" date="2020-11" db="EMBL/GenBank/DDBJ databases">
        <authorList>
            <consortium name="DOE Joint Genome Institute"/>
            <person name="Ahrendt S."/>
            <person name="Riley R."/>
            <person name="Andreopoulos W."/>
            <person name="Labutti K."/>
            <person name="Pangilinan J."/>
            <person name="Ruiz-Duenas F.J."/>
            <person name="Barrasa J.M."/>
            <person name="Sanchez-Garcia M."/>
            <person name="Camarero S."/>
            <person name="Miyauchi S."/>
            <person name="Serrano A."/>
            <person name="Linde D."/>
            <person name="Babiker R."/>
            <person name="Drula E."/>
            <person name="Ayuso-Fernandez I."/>
            <person name="Pacheco R."/>
            <person name="Padilla G."/>
            <person name="Ferreira P."/>
            <person name="Barriuso J."/>
            <person name="Kellner H."/>
            <person name="Castanera R."/>
            <person name="Alfaro M."/>
            <person name="Ramirez L."/>
            <person name="Pisabarro A.G."/>
            <person name="Kuo A."/>
            <person name="Tritt A."/>
            <person name="Lipzen A."/>
            <person name="He G."/>
            <person name="Yan M."/>
            <person name="Ng V."/>
            <person name="Cullen D."/>
            <person name="Martin F."/>
            <person name="Rosso M.-N."/>
            <person name="Henrissat B."/>
            <person name="Hibbett D."/>
            <person name="Martinez A.T."/>
            <person name="Grigoriev I.V."/>
        </authorList>
    </citation>
    <scope>NUCLEOTIDE SEQUENCE</scope>
    <source>
        <strain evidence="2">CBS 506.95</strain>
    </source>
</reference>
<dbReference type="OrthoDB" id="3359887at2759"/>
<dbReference type="EMBL" id="MU157942">
    <property type="protein sequence ID" value="KAF9522524.1"/>
    <property type="molecule type" value="Genomic_DNA"/>
</dbReference>
<comment type="caution">
    <text evidence="2">The sequence shown here is derived from an EMBL/GenBank/DDBJ whole genome shotgun (WGS) entry which is preliminary data.</text>
</comment>
<proteinExistence type="predicted"/>
<sequence length="529" mass="59988">MAIRGDRFSTVQGAKASTEKGAKSQYYPLSPPENTIYNPSRKPTYDPLDLPMQTQQSYWDTIIQLEKAKTKKDETDITRKTGVSRLPLCAASPAFVHPTFFPLNPFHLFYENCMAFFWDLWTTLSHPSEVVHIPAVTARKIGTLIPPAMATLPSSFCGPVRDVFLKRNSQYKVYEWMAILHWYLVPIGIEVSLNPSMLRNFSRFVQAIEFSMTVAPRGEDDLRYLRGLIATFLEDYKRLYIGNEASKIIRARLCIFQLIHIPIHIQWYGSIRLGSQETVERTIGEMGHKIRSKKEPFSNLANLIYQRELVKILSIYYPEIIPKPPASSTTNEPKLVQQNRIAWTKVLPRSLVEDLPKLSAYLGIKLPNPDVTLSRWGKLKLTNGDVLQSRLSEERSIKSTGRRSIWLEALNSTETSSGLGNSNSEAGNANLCFGEVHPFYKAEGTSLLRTLVVFTPFTEMESMFGVVRGALAKHVQVMDVSRIQAIVGIWAGVNTGKIYILRKHPGLEYLTLDERGLDEEQVVDEDDEE</sequence>
<evidence type="ECO:0000313" key="3">
    <source>
        <dbReference type="Proteomes" id="UP000807306"/>
    </source>
</evidence>
<dbReference type="Proteomes" id="UP000807306">
    <property type="component" value="Unassembled WGS sequence"/>
</dbReference>
<accession>A0A9P6E4R5</accession>
<evidence type="ECO:0000313" key="2">
    <source>
        <dbReference type="EMBL" id="KAF9522524.1"/>
    </source>
</evidence>
<dbReference type="AlphaFoldDB" id="A0A9P6E4R5"/>
<organism evidence="2 3">
    <name type="scientific">Crepidotus variabilis</name>
    <dbReference type="NCBI Taxonomy" id="179855"/>
    <lineage>
        <taxon>Eukaryota</taxon>
        <taxon>Fungi</taxon>
        <taxon>Dikarya</taxon>
        <taxon>Basidiomycota</taxon>
        <taxon>Agaricomycotina</taxon>
        <taxon>Agaricomycetes</taxon>
        <taxon>Agaricomycetidae</taxon>
        <taxon>Agaricales</taxon>
        <taxon>Agaricineae</taxon>
        <taxon>Crepidotaceae</taxon>
        <taxon>Crepidotus</taxon>
    </lineage>
</organism>